<dbReference type="OrthoDB" id="7483329at2"/>
<keyword evidence="6 8" id="KW-0472">Membrane</keyword>
<dbReference type="InterPro" id="IPR036942">
    <property type="entry name" value="Beta-barrel_TonB_sf"/>
</dbReference>
<dbReference type="SUPFAM" id="SSF56935">
    <property type="entry name" value="Porins"/>
    <property type="match status" value="1"/>
</dbReference>
<comment type="similarity">
    <text evidence="8 9">Belongs to the TonB-dependent receptor family.</text>
</comment>
<evidence type="ECO:0000256" key="9">
    <source>
        <dbReference type="RuleBase" id="RU003357"/>
    </source>
</evidence>
<dbReference type="EMBL" id="CP043506">
    <property type="protein sequence ID" value="QEO18594.1"/>
    <property type="molecule type" value="Genomic_DNA"/>
</dbReference>
<name>A0A5C1YQG0_9PROT</name>
<sequence length="777" mass="84416">MHCPSAGAWARGYDATPTQQADSNAEQVIVTGTRDPSQTARHSVSPVVVVSGEQLRATGMTDIRDALTQLVPSVSRQVMGLDQGSLTDSLSLRGLNADQTLVLVNGKRRHTTAALSFDGGPQQGTTPVDMDMIPMSAIDHIEILEDGASAQYGSDAIAGVINIILKSNKSGITAQAVNGGYYAGDGFTTGEIFNAGMDLGGRGFLNVSAEVKHQDRTVRVGADSRTGQKDNAAIGSPQVTREGIAVNFGYHITPDIEIYSFDTYTHRDAERWAYLRTASSLPEVYPTGYTPTQTMPDDDFGVTVGVRGKKLAGWSWDLSTTYGEDHDSLGLYNSANIDLYHATGYTPQRFHIGSFSNSQWTTNFDLRRSFNVPLLAKPLNLALGAEYRYDSYAIGQGDAASYAYTGSQGYQGLSPANVVNASRDVTAGYIDVSTQLLPKWQVDFAGRFEHYTDVGDTETGKVSSRYDFNRFFAIRGTVSNGFRAPTLAEEHYANIVTSPSYANAQLPVSSPGARYLGASALKPERSTNFSAGFLLNPLRSLHITLDAYQISVRDRIVDGAAYNGQDAMTALALDGASVQEGIDPTAVSAQYFTNGASTRTRGMDITATYDTNFGRYGKVRWDAAVNFTHTSLTNVGRDANGNSLVNAQQAAYLTTAYPANKLIFGGAWRLGRWDASVHEIRYGHTTSQLTYYTGPNAFSVTNFMEFVNSPRWVTNLEVGYQLTPIFHIALGANNVGNAYPRRLPSEVSYLNVARYDTYSQQLGQDGGFYYLRLNLKL</sequence>
<evidence type="ECO:0000256" key="4">
    <source>
        <dbReference type="ARBA" id="ARBA00022692"/>
    </source>
</evidence>
<dbReference type="Gene3D" id="2.40.170.20">
    <property type="entry name" value="TonB-dependent receptor, beta-barrel domain"/>
    <property type="match status" value="1"/>
</dbReference>
<evidence type="ECO:0000313" key="13">
    <source>
        <dbReference type="EMBL" id="QEO18594.1"/>
    </source>
</evidence>
<dbReference type="InterPro" id="IPR039426">
    <property type="entry name" value="TonB-dep_rcpt-like"/>
</dbReference>
<evidence type="ECO:0000256" key="6">
    <source>
        <dbReference type="ARBA" id="ARBA00023136"/>
    </source>
</evidence>
<keyword evidence="13" id="KW-0675">Receptor</keyword>
<keyword evidence="3 8" id="KW-1134">Transmembrane beta strand</keyword>
<evidence type="ECO:0000256" key="2">
    <source>
        <dbReference type="ARBA" id="ARBA00022448"/>
    </source>
</evidence>
<dbReference type="InterPro" id="IPR037066">
    <property type="entry name" value="Plug_dom_sf"/>
</dbReference>
<dbReference type="KEGG" id="acek:FLP30_06035"/>
<dbReference type="CDD" id="cd01347">
    <property type="entry name" value="ligand_gated_channel"/>
    <property type="match status" value="1"/>
</dbReference>
<evidence type="ECO:0000259" key="11">
    <source>
        <dbReference type="Pfam" id="PF00593"/>
    </source>
</evidence>
<proteinExistence type="inferred from homology"/>
<gene>
    <name evidence="13" type="ORF">FLP30_06035</name>
</gene>
<keyword evidence="2 8" id="KW-0813">Transport</keyword>
<accession>A0A5C1YQG0</accession>
<evidence type="ECO:0000256" key="3">
    <source>
        <dbReference type="ARBA" id="ARBA00022452"/>
    </source>
</evidence>
<dbReference type="AlphaFoldDB" id="A0A5C1YQG0"/>
<evidence type="ECO:0000256" key="7">
    <source>
        <dbReference type="ARBA" id="ARBA00023237"/>
    </source>
</evidence>
<comment type="subcellular location">
    <subcellularLocation>
        <location evidence="1 8">Cell outer membrane</location>
        <topology evidence="1 8">Multi-pass membrane protein</topology>
    </subcellularLocation>
</comment>
<keyword evidence="4 8" id="KW-0812">Transmembrane</keyword>
<evidence type="ECO:0000313" key="14">
    <source>
        <dbReference type="Proteomes" id="UP000324536"/>
    </source>
</evidence>
<dbReference type="InterPro" id="IPR000531">
    <property type="entry name" value="Beta-barrel_TonB"/>
</dbReference>
<feature type="domain" description="TonB-dependent receptor-like beta-barrel" evidence="11">
    <location>
        <begin position="258"/>
        <end position="735"/>
    </location>
</feature>
<dbReference type="PANTHER" id="PTHR47234:SF3">
    <property type="entry name" value="SECRETIN_TONB SHORT N-TERMINAL DOMAIN-CONTAINING PROTEIN"/>
    <property type="match status" value="1"/>
</dbReference>
<dbReference type="Proteomes" id="UP000324536">
    <property type="component" value="Chromosome"/>
</dbReference>
<dbReference type="Pfam" id="PF00593">
    <property type="entry name" value="TonB_dep_Rec_b-barrel"/>
    <property type="match status" value="1"/>
</dbReference>
<dbReference type="GO" id="GO:0009279">
    <property type="term" value="C:cell outer membrane"/>
    <property type="evidence" value="ECO:0007669"/>
    <property type="project" value="UniProtKB-SubCell"/>
</dbReference>
<dbReference type="InterPro" id="IPR012910">
    <property type="entry name" value="Plug_dom"/>
</dbReference>
<keyword evidence="7 8" id="KW-0998">Cell outer membrane</keyword>
<feature type="region of interest" description="Disordered" evidence="10">
    <location>
        <begin position="1"/>
        <end position="24"/>
    </location>
</feature>
<dbReference type="Pfam" id="PF07715">
    <property type="entry name" value="Plug"/>
    <property type="match status" value="1"/>
</dbReference>
<feature type="domain" description="TonB-dependent receptor plug" evidence="12">
    <location>
        <begin position="41"/>
        <end position="160"/>
    </location>
</feature>
<reference evidence="13 14" key="1">
    <citation type="submission" date="2019-09" db="EMBL/GenBank/DDBJ databases">
        <title>Genome sequencing of strain KACC 21233.</title>
        <authorList>
            <person name="Heo J."/>
            <person name="Kim S.-J."/>
            <person name="Kim J.-S."/>
            <person name="Hong S.-B."/>
            <person name="Kwon S.-W."/>
        </authorList>
    </citation>
    <scope>NUCLEOTIDE SEQUENCE [LARGE SCALE GENOMIC DNA]</scope>
    <source>
        <strain evidence="13 14">KACC 21233</strain>
    </source>
</reference>
<organism evidence="13 14">
    <name type="scientific">Acetobacter vaccinii</name>
    <dbReference type="NCBI Taxonomy" id="2592655"/>
    <lineage>
        <taxon>Bacteria</taxon>
        <taxon>Pseudomonadati</taxon>
        <taxon>Pseudomonadota</taxon>
        <taxon>Alphaproteobacteria</taxon>
        <taxon>Acetobacterales</taxon>
        <taxon>Acetobacteraceae</taxon>
        <taxon>Acetobacter</taxon>
    </lineage>
</organism>
<keyword evidence="5 9" id="KW-0798">TonB box</keyword>
<protein>
    <submittedName>
        <fullName evidence="13">TonB-dependent receptor</fullName>
    </submittedName>
</protein>
<keyword evidence="14" id="KW-1185">Reference proteome</keyword>
<dbReference type="Gene3D" id="2.170.130.10">
    <property type="entry name" value="TonB-dependent receptor, plug domain"/>
    <property type="match status" value="1"/>
</dbReference>
<evidence type="ECO:0000256" key="1">
    <source>
        <dbReference type="ARBA" id="ARBA00004571"/>
    </source>
</evidence>
<evidence type="ECO:0000259" key="12">
    <source>
        <dbReference type="Pfam" id="PF07715"/>
    </source>
</evidence>
<dbReference type="PROSITE" id="PS52016">
    <property type="entry name" value="TONB_DEPENDENT_REC_3"/>
    <property type="match status" value="1"/>
</dbReference>
<dbReference type="PANTHER" id="PTHR47234">
    <property type="match status" value="1"/>
</dbReference>
<evidence type="ECO:0000256" key="5">
    <source>
        <dbReference type="ARBA" id="ARBA00023077"/>
    </source>
</evidence>
<evidence type="ECO:0000256" key="10">
    <source>
        <dbReference type="SAM" id="MobiDB-lite"/>
    </source>
</evidence>
<evidence type="ECO:0000256" key="8">
    <source>
        <dbReference type="PROSITE-ProRule" id="PRU01360"/>
    </source>
</evidence>